<dbReference type="InterPro" id="IPR027417">
    <property type="entry name" value="P-loop_NTPase"/>
</dbReference>
<protein>
    <recommendedName>
        <fullName evidence="10">NB-ARC domain-containing protein</fullName>
    </recommendedName>
</protein>
<evidence type="ECO:0008006" key="10">
    <source>
        <dbReference type="Google" id="ProtNLM"/>
    </source>
</evidence>
<dbReference type="GO" id="GO:0043531">
    <property type="term" value="F:ADP binding"/>
    <property type="evidence" value="ECO:0007669"/>
    <property type="project" value="InterPro"/>
</dbReference>
<dbReference type="Gene3D" id="3.40.50.300">
    <property type="entry name" value="P-loop containing nucleotide triphosphate hydrolases"/>
    <property type="match status" value="1"/>
</dbReference>
<dbReference type="GO" id="GO:0005524">
    <property type="term" value="F:ATP binding"/>
    <property type="evidence" value="ECO:0007669"/>
    <property type="project" value="UniProtKB-KW"/>
</dbReference>
<reference evidence="8 9" key="1">
    <citation type="journal article" date="2019" name="G3 (Bethesda)">
        <title>Sequencing of a Wild Apple (Malus baccata) Genome Unravels the Differences Between Cultivated and Wild Apple Species Regarding Disease Resistance and Cold Tolerance.</title>
        <authorList>
            <person name="Chen X."/>
        </authorList>
    </citation>
    <scope>NUCLEOTIDE SEQUENCE [LARGE SCALE GENOMIC DNA]</scope>
    <source>
        <strain evidence="9">cv. Shandingzi</strain>
        <tissue evidence="8">Leaves</tissue>
    </source>
</reference>
<dbReference type="InterPro" id="IPR041118">
    <property type="entry name" value="Rx_N"/>
</dbReference>
<keyword evidence="5" id="KW-0812">Transmembrane</keyword>
<dbReference type="Gene3D" id="1.10.8.430">
    <property type="entry name" value="Helical domain of apoptotic protease-activating factors"/>
    <property type="match status" value="1"/>
</dbReference>
<feature type="transmembrane region" description="Helical" evidence="5">
    <location>
        <begin position="467"/>
        <end position="487"/>
    </location>
</feature>
<evidence type="ECO:0000256" key="3">
    <source>
        <dbReference type="ARBA" id="ARBA00022821"/>
    </source>
</evidence>
<dbReference type="PANTHER" id="PTHR36766">
    <property type="entry name" value="PLANT BROAD-SPECTRUM MILDEW RESISTANCE PROTEIN RPW8"/>
    <property type="match status" value="1"/>
</dbReference>
<dbReference type="EMBL" id="VIEB01000044">
    <property type="protein sequence ID" value="TQE10250.1"/>
    <property type="molecule type" value="Genomic_DNA"/>
</dbReference>
<dbReference type="Pfam" id="PF18052">
    <property type="entry name" value="Rx_N"/>
    <property type="match status" value="1"/>
</dbReference>
<keyword evidence="3" id="KW-0611">Plant defense</keyword>
<keyword evidence="5" id="KW-0472">Membrane</keyword>
<dbReference type="Pfam" id="PF00931">
    <property type="entry name" value="NB-ARC"/>
    <property type="match status" value="1"/>
</dbReference>
<evidence type="ECO:0000313" key="9">
    <source>
        <dbReference type="Proteomes" id="UP000315295"/>
    </source>
</evidence>
<evidence type="ECO:0000259" key="6">
    <source>
        <dbReference type="Pfam" id="PF00931"/>
    </source>
</evidence>
<gene>
    <name evidence="8" type="ORF">C1H46_004089</name>
</gene>
<dbReference type="AlphaFoldDB" id="A0A540NIB1"/>
<organism evidence="8 9">
    <name type="scientific">Malus baccata</name>
    <name type="common">Siberian crab apple</name>
    <name type="synonym">Pyrus baccata</name>
    <dbReference type="NCBI Taxonomy" id="106549"/>
    <lineage>
        <taxon>Eukaryota</taxon>
        <taxon>Viridiplantae</taxon>
        <taxon>Streptophyta</taxon>
        <taxon>Embryophyta</taxon>
        <taxon>Tracheophyta</taxon>
        <taxon>Spermatophyta</taxon>
        <taxon>Magnoliopsida</taxon>
        <taxon>eudicotyledons</taxon>
        <taxon>Gunneridae</taxon>
        <taxon>Pentapetalae</taxon>
        <taxon>rosids</taxon>
        <taxon>fabids</taxon>
        <taxon>Rosales</taxon>
        <taxon>Rosaceae</taxon>
        <taxon>Amygdaloideae</taxon>
        <taxon>Maleae</taxon>
        <taxon>Malus</taxon>
    </lineage>
</organism>
<dbReference type="Proteomes" id="UP000315295">
    <property type="component" value="Unassembled WGS sequence"/>
</dbReference>
<comment type="caution">
    <text evidence="8">The sequence shown here is derived from an EMBL/GenBank/DDBJ whole genome shotgun (WGS) entry which is preliminary data.</text>
</comment>
<evidence type="ECO:0000256" key="5">
    <source>
        <dbReference type="SAM" id="Phobius"/>
    </source>
</evidence>
<keyword evidence="2" id="KW-0547">Nucleotide-binding</keyword>
<evidence type="ECO:0000256" key="1">
    <source>
        <dbReference type="ARBA" id="ARBA00022737"/>
    </source>
</evidence>
<dbReference type="GO" id="GO:0006952">
    <property type="term" value="P:defense response"/>
    <property type="evidence" value="ECO:0007669"/>
    <property type="project" value="UniProtKB-KW"/>
</dbReference>
<dbReference type="PRINTS" id="PR00364">
    <property type="entry name" value="DISEASERSIST"/>
</dbReference>
<dbReference type="InterPro" id="IPR042197">
    <property type="entry name" value="Apaf_helical"/>
</dbReference>
<evidence type="ECO:0000259" key="7">
    <source>
        <dbReference type="Pfam" id="PF18052"/>
    </source>
</evidence>
<feature type="domain" description="Disease resistance N-terminal" evidence="7">
    <location>
        <begin position="35"/>
        <end position="102"/>
    </location>
</feature>
<dbReference type="Gene3D" id="1.20.5.4130">
    <property type="match status" value="1"/>
</dbReference>
<feature type="domain" description="NB-ARC" evidence="6">
    <location>
        <begin position="176"/>
        <end position="342"/>
    </location>
</feature>
<keyword evidence="9" id="KW-1185">Reference proteome</keyword>
<dbReference type="FunFam" id="3.40.50.300:FF:001091">
    <property type="entry name" value="Probable disease resistance protein At1g61300"/>
    <property type="match status" value="1"/>
</dbReference>
<dbReference type="PANTHER" id="PTHR36766:SF40">
    <property type="entry name" value="DISEASE RESISTANCE PROTEIN RGA3"/>
    <property type="match status" value="1"/>
</dbReference>
<keyword evidence="5" id="KW-1133">Transmembrane helix</keyword>
<dbReference type="InterPro" id="IPR002182">
    <property type="entry name" value="NB-ARC"/>
</dbReference>
<keyword evidence="4" id="KW-0067">ATP-binding</keyword>
<name>A0A540NIB1_MALBA</name>
<accession>A0A540NIB1</accession>
<keyword evidence="1" id="KW-0677">Repeat</keyword>
<feature type="transmembrane region" description="Helical" evidence="5">
    <location>
        <begin position="538"/>
        <end position="555"/>
    </location>
</feature>
<evidence type="ECO:0000313" key="8">
    <source>
        <dbReference type="EMBL" id="TQE10250.1"/>
    </source>
</evidence>
<sequence length="573" mass="64939">MDAALVAGEASLSASIQQLCKRLDSREIRDMFWPKKHDKSLLMKFKLMLLTLDAVLDDAHQKEFEIPSVGNWLDELREAVYDAGVLLDEVNAEAFRLKMSAEDQPVVTQVWNFLSVPFSRFDQRLNDKIKESYHRLKFLANEKDILGLQKGVRKVSQMPTTCLVDESSVVGRDGDKEELIRLLISDAESRNNVSVITIVGMAGIGKTTLAQLVYNDQRVKEHFDIQAWVCVSEDFDAVRVTKTLLESITSTVCDITDLNFVQVQLKHEVRGKRFLFVLDDLWNENYHDWNLLQVPFLYAAGGSKVVITTRSETVASIVRNVPTHYLEPLSDEDCWSLILKHALGDSNPTEHSNIRETDRETAIRKCNGLPLIARALGGLLRGTTSGSEEWHHILHTNIWELPSIARILPICLLQQLRQKGRESHQKRRSARTEANSAEWIFLVTSLCMEILSAAFDQASSPRRPGYALFGMLLAIAALLTCIWELIYKGRKHNVVRRKMGCYMLFGSANEIFGLLGGIAQCVCSIVQYFYYIRRADNPIKLSLLPAIFLICLIATRLSRKRMQTTDETGEHTA</sequence>
<evidence type="ECO:0000256" key="2">
    <source>
        <dbReference type="ARBA" id="ARBA00022741"/>
    </source>
</evidence>
<dbReference type="SUPFAM" id="SSF52540">
    <property type="entry name" value="P-loop containing nucleoside triphosphate hydrolases"/>
    <property type="match status" value="1"/>
</dbReference>
<evidence type="ECO:0000256" key="4">
    <source>
        <dbReference type="ARBA" id="ARBA00022840"/>
    </source>
</evidence>
<feature type="transmembrane region" description="Helical" evidence="5">
    <location>
        <begin position="508"/>
        <end position="532"/>
    </location>
</feature>
<proteinExistence type="predicted"/>